<dbReference type="GeneID" id="100119358"/>
<keyword evidence="2 9" id="KW-0812">Transmembrane</keyword>
<dbReference type="OrthoDB" id="5973539at2759"/>
<dbReference type="SMART" id="SM00239">
    <property type="entry name" value="C2"/>
    <property type="match status" value="2"/>
</dbReference>
<feature type="region of interest" description="Disordered" evidence="8">
    <location>
        <begin position="1"/>
        <end position="51"/>
    </location>
</feature>
<feature type="transmembrane region" description="Helical" evidence="9">
    <location>
        <begin position="627"/>
        <end position="645"/>
    </location>
</feature>
<evidence type="ECO:0000256" key="4">
    <source>
        <dbReference type="ARBA" id="ARBA00022737"/>
    </source>
</evidence>
<dbReference type="CDD" id="cd08377">
    <property type="entry name" value="C2C_MCTP_PRT"/>
    <property type="match status" value="1"/>
</dbReference>
<reference evidence="11" key="1">
    <citation type="submission" date="2021-01" db="UniProtKB">
        <authorList>
            <consortium name="EnsemblMetazoa"/>
        </authorList>
    </citation>
    <scope>IDENTIFICATION</scope>
</reference>
<dbReference type="Gene3D" id="2.60.40.150">
    <property type="entry name" value="C2 domain"/>
    <property type="match status" value="2"/>
</dbReference>
<dbReference type="Pfam" id="PF08372">
    <property type="entry name" value="PRT_C"/>
    <property type="match status" value="1"/>
</dbReference>
<dbReference type="CDD" id="cd08376">
    <property type="entry name" value="C2B_MCTP_PRT"/>
    <property type="match status" value="1"/>
</dbReference>
<feature type="domain" description="C2" evidence="10">
    <location>
        <begin position="271"/>
        <end position="390"/>
    </location>
</feature>
<dbReference type="SUPFAM" id="SSF49562">
    <property type="entry name" value="C2 domain (Calcium/lipid-binding domain, CaLB)"/>
    <property type="match status" value="2"/>
</dbReference>
<evidence type="ECO:0000256" key="1">
    <source>
        <dbReference type="ARBA" id="ARBA00004141"/>
    </source>
</evidence>
<dbReference type="PRINTS" id="PR00360">
    <property type="entry name" value="C2DOMAIN"/>
</dbReference>
<keyword evidence="5" id="KW-0106">Calcium</keyword>
<protein>
    <recommendedName>
        <fullName evidence="10">C2 domain-containing protein</fullName>
    </recommendedName>
</protein>
<keyword evidence="12" id="KW-1185">Reference proteome</keyword>
<evidence type="ECO:0000256" key="2">
    <source>
        <dbReference type="ARBA" id="ARBA00022692"/>
    </source>
</evidence>
<feature type="region of interest" description="Disordered" evidence="8">
    <location>
        <begin position="169"/>
        <end position="229"/>
    </location>
</feature>
<dbReference type="FunFam" id="2.60.40.150:FF:000167">
    <property type="entry name" value="Multiple C2 domains, transmembrane 2a"/>
    <property type="match status" value="1"/>
</dbReference>
<evidence type="ECO:0000256" key="7">
    <source>
        <dbReference type="ARBA" id="ARBA00023136"/>
    </source>
</evidence>
<dbReference type="AlphaFoldDB" id="A0A7M7H817"/>
<feature type="compositionally biased region" description="Basic residues" evidence="8">
    <location>
        <begin position="850"/>
        <end position="860"/>
    </location>
</feature>
<dbReference type="GO" id="GO:0005509">
    <property type="term" value="F:calcium ion binding"/>
    <property type="evidence" value="ECO:0007669"/>
    <property type="project" value="TreeGrafter"/>
</dbReference>
<feature type="compositionally biased region" description="Basic and acidic residues" evidence="8">
    <location>
        <begin position="198"/>
        <end position="211"/>
    </location>
</feature>
<organism evidence="11 12">
    <name type="scientific">Nasonia vitripennis</name>
    <name type="common">Parasitic wasp</name>
    <dbReference type="NCBI Taxonomy" id="7425"/>
    <lineage>
        <taxon>Eukaryota</taxon>
        <taxon>Metazoa</taxon>
        <taxon>Ecdysozoa</taxon>
        <taxon>Arthropoda</taxon>
        <taxon>Hexapoda</taxon>
        <taxon>Insecta</taxon>
        <taxon>Pterygota</taxon>
        <taxon>Neoptera</taxon>
        <taxon>Endopterygota</taxon>
        <taxon>Hymenoptera</taxon>
        <taxon>Apocrita</taxon>
        <taxon>Proctotrupomorpha</taxon>
        <taxon>Chalcidoidea</taxon>
        <taxon>Pteromalidae</taxon>
        <taxon>Pteromalinae</taxon>
        <taxon>Nasonia</taxon>
    </lineage>
</organism>
<dbReference type="GO" id="GO:0046928">
    <property type="term" value="P:regulation of neurotransmitter secretion"/>
    <property type="evidence" value="ECO:0007669"/>
    <property type="project" value="TreeGrafter"/>
</dbReference>
<comment type="subcellular location">
    <subcellularLocation>
        <location evidence="1">Membrane</location>
        <topology evidence="1">Multi-pass membrane protein</topology>
    </subcellularLocation>
</comment>
<accession>A0A7M7H817</accession>
<keyword evidence="7 9" id="KW-0472">Membrane</keyword>
<dbReference type="InterPro" id="IPR000008">
    <property type="entry name" value="C2_dom"/>
</dbReference>
<feature type="compositionally biased region" description="Acidic residues" evidence="8">
    <location>
        <begin position="696"/>
        <end position="706"/>
    </location>
</feature>
<evidence type="ECO:0000313" key="11">
    <source>
        <dbReference type="EnsemblMetazoa" id="XP_008213342"/>
    </source>
</evidence>
<dbReference type="SMR" id="A0A7M7H817"/>
<evidence type="ECO:0000256" key="8">
    <source>
        <dbReference type="SAM" id="MobiDB-lite"/>
    </source>
</evidence>
<feature type="region of interest" description="Disordered" evidence="8">
    <location>
        <begin position="823"/>
        <end position="860"/>
    </location>
</feature>
<evidence type="ECO:0000256" key="6">
    <source>
        <dbReference type="ARBA" id="ARBA00022989"/>
    </source>
</evidence>
<dbReference type="CTD" id="37165"/>
<dbReference type="PROSITE" id="PS50004">
    <property type="entry name" value="C2"/>
    <property type="match status" value="2"/>
</dbReference>
<feature type="region of interest" description="Disordered" evidence="8">
    <location>
        <begin position="680"/>
        <end position="711"/>
    </location>
</feature>
<feature type="compositionally biased region" description="Basic and acidic residues" evidence="8">
    <location>
        <begin position="1"/>
        <end position="28"/>
    </location>
</feature>
<dbReference type="Pfam" id="PF00168">
    <property type="entry name" value="C2"/>
    <property type="match status" value="2"/>
</dbReference>
<dbReference type="EnsemblMetazoa" id="XM_008215120">
    <property type="protein sequence ID" value="XP_008213342"/>
    <property type="gene ID" value="LOC100119358"/>
</dbReference>
<sequence>MTESFLESKCREMQEAKEAKEEEKRRDDDRDETSPENGPPPSTSSDEARKLSLTSERVLERLAEGLRQHPELLEQYAALTDKLSQAAPAKMSPTVEEPVKRPPRTRDKLTMAALKLRVERRVELVEKLVEARAEKVWEECMEKRPWLQPIETWIMERHKARLKAIEENHGRGYSSDSEISTSPRKTDATREGSPILLHDVKSEKSEARLDGLPKNLKGSTSSLQSSKMTPTAAINAAVEVIDARPDSPDFFDKIKGNFKDRMEDIHRYFQRSSRLADVNRKLKSQIWSSVVTIVLVEAKNLLPMDIDGLSDPYVKFRLGTEKYKSKVANKTLNPVWLEQFDLHLYEDPYLGQELEVTVWDRDRSHQDDLMGRAVIDLATLERETTHRLWRDLEDGAGNIFLLLTISGTTASETISDLAAHEETPQERARMMQKYALANTLQRPRDVGHLTVKVYRAQGLAAADLGGKSDPFCVLELVNSRLQTQTEYKTLTPNWQKIFTFNVKDINSVLEVTVYDEDRDHKVEFLGKVAIPLLKIRNGEKRWYALKDKKLRCRAKGNSPQILLELTVLWNVLRACIRTLNPKEKKYMEPEMKFKRQVFLRNVLRLKSIIVIFIDLGKYIQSCWEWESKMRSIIALVLFVVGVYYFEPYMIPTAAFLILFKYYVVAVLTGAPLPHQMTVHVQDSTDPTSEDGPPTPGDDDDDDEDKDKEEKKSLKERLQAIQEVTQTVQNSIGYIASLCERVKNLFNFTVPYLSYLAMLLAILAMVVLYLVPVRYLILGWGVNKFARKLIRPHTVPNNEVLDLISRVPDDEELLNYRELKPVPTADCESRSAAGASVNPTAGSTGTATRRELRKRHKQAAA</sequence>
<dbReference type="GO" id="GO:0030672">
    <property type="term" value="C:synaptic vesicle membrane"/>
    <property type="evidence" value="ECO:0007669"/>
    <property type="project" value="TreeGrafter"/>
</dbReference>
<dbReference type="InterPro" id="IPR013583">
    <property type="entry name" value="MCTP_C"/>
</dbReference>
<evidence type="ECO:0000259" key="10">
    <source>
        <dbReference type="PROSITE" id="PS50004"/>
    </source>
</evidence>
<proteinExistence type="predicted"/>
<dbReference type="FunFam" id="2.60.40.150:FF:000050">
    <property type="entry name" value="Multiple C2 and transmembrane domain containing 1"/>
    <property type="match status" value="1"/>
</dbReference>
<feature type="transmembrane region" description="Helical" evidence="9">
    <location>
        <begin position="597"/>
        <end position="615"/>
    </location>
</feature>
<keyword evidence="3" id="KW-0479">Metal-binding</keyword>
<feature type="compositionally biased region" description="Polar residues" evidence="8">
    <location>
        <begin position="174"/>
        <end position="183"/>
    </location>
</feature>
<evidence type="ECO:0000313" key="12">
    <source>
        <dbReference type="Proteomes" id="UP000002358"/>
    </source>
</evidence>
<evidence type="ECO:0000256" key="5">
    <source>
        <dbReference type="ARBA" id="ARBA00022837"/>
    </source>
</evidence>
<keyword evidence="4" id="KW-0677">Repeat</keyword>
<feature type="compositionally biased region" description="Polar residues" evidence="8">
    <location>
        <begin position="836"/>
        <end position="846"/>
    </location>
</feature>
<dbReference type="PANTHER" id="PTHR45911">
    <property type="entry name" value="C2 DOMAIN-CONTAINING PROTEIN"/>
    <property type="match status" value="1"/>
</dbReference>
<dbReference type="PANTHER" id="PTHR45911:SF4">
    <property type="entry name" value="MULTIPLE C2 AND TRANSMEMBRANE DOMAIN-CONTAINING PROTEIN"/>
    <property type="match status" value="1"/>
</dbReference>
<feature type="transmembrane region" description="Helical" evidence="9">
    <location>
        <begin position="751"/>
        <end position="776"/>
    </location>
</feature>
<dbReference type="RefSeq" id="XP_008213342.1">
    <property type="nucleotide sequence ID" value="XM_008215120.4"/>
</dbReference>
<dbReference type="Proteomes" id="UP000002358">
    <property type="component" value="Chromosome 3"/>
</dbReference>
<feature type="region of interest" description="Disordered" evidence="8">
    <location>
        <begin position="85"/>
        <end position="104"/>
    </location>
</feature>
<feature type="domain" description="C2" evidence="10">
    <location>
        <begin position="432"/>
        <end position="547"/>
    </location>
</feature>
<feature type="compositionally biased region" description="Polar residues" evidence="8">
    <location>
        <begin position="217"/>
        <end position="229"/>
    </location>
</feature>
<name>A0A7M7H817_NASVI</name>
<dbReference type="InterPro" id="IPR035892">
    <property type="entry name" value="C2_domain_sf"/>
</dbReference>
<evidence type="ECO:0000256" key="3">
    <source>
        <dbReference type="ARBA" id="ARBA00022723"/>
    </source>
</evidence>
<keyword evidence="6 9" id="KW-1133">Transmembrane helix</keyword>
<evidence type="ECO:0000256" key="9">
    <source>
        <dbReference type="SAM" id="Phobius"/>
    </source>
</evidence>